<dbReference type="CDD" id="cd18872">
    <property type="entry name" value="NUDIX_eIF-2B"/>
    <property type="match status" value="1"/>
</dbReference>
<evidence type="ECO:0000313" key="2">
    <source>
        <dbReference type="EMBL" id="SDD74541.1"/>
    </source>
</evidence>
<dbReference type="PANTHER" id="PTHR43736">
    <property type="entry name" value="ADP-RIBOSE PYROPHOSPHATASE"/>
    <property type="match status" value="1"/>
</dbReference>
<reference evidence="3" key="1">
    <citation type="submission" date="2016-10" db="EMBL/GenBank/DDBJ databases">
        <authorList>
            <person name="Varghese N."/>
            <person name="Submissions S."/>
        </authorList>
    </citation>
    <scope>NUCLEOTIDE SEQUENCE [LARGE SCALE GENOMIC DNA]</scope>
    <source>
        <strain evidence="3">DSM 8987</strain>
    </source>
</reference>
<dbReference type="InterPro" id="IPR000086">
    <property type="entry name" value="NUDIX_hydrolase_dom"/>
</dbReference>
<evidence type="ECO:0000259" key="1">
    <source>
        <dbReference type="PROSITE" id="PS51462"/>
    </source>
</evidence>
<dbReference type="OrthoDB" id="9810648at2"/>
<protein>
    <submittedName>
        <fullName evidence="2">ADP-ribose pyrophosphatase YjhB, NUDIX family</fullName>
    </submittedName>
</protein>
<keyword evidence="3" id="KW-1185">Reference proteome</keyword>
<name>A0A1G6X8Y6_9BACT</name>
<feature type="domain" description="Nudix hydrolase" evidence="1">
    <location>
        <begin position="12"/>
        <end position="143"/>
    </location>
</feature>
<dbReference type="InterPro" id="IPR015797">
    <property type="entry name" value="NUDIX_hydrolase-like_dom_sf"/>
</dbReference>
<dbReference type="Proteomes" id="UP000243205">
    <property type="component" value="Unassembled WGS sequence"/>
</dbReference>
<dbReference type="RefSeq" id="WP_092075329.1">
    <property type="nucleotide sequence ID" value="NZ_FNAQ01000001.1"/>
</dbReference>
<dbReference type="PANTHER" id="PTHR43736:SF1">
    <property type="entry name" value="DIHYDRONEOPTERIN TRIPHOSPHATE DIPHOSPHATASE"/>
    <property type="match status" value="1"/>
</dbReference>
<dbReference type="SUPFAM" id="SSF55811">
    <property type="entry name" value="Nudix"/>
    <property type="match status" value="1"/>
</dbReference>
<dbReference type="STRING" id="57664.SAMN05661003_101178"/>
<accession>A0A1G6X8Y6</accession>
<evidence type="ECO:0000313" key="3">
    <source>
        <dbReference type="Proteomes" id="UP000243205"/>
    </source>
</evidence>
<proteinExistence type="predicted"/>
<dbReference type="Pfam" id="PF00293">
    <property type="entry name" value="NUDIX"/>
    <property type="match status" value="1"/>
</dbReference>
<dbReference type="EMBL" id="FNAQ01000001">
    <property type="protein sequence ID" value="SDD74541.1"/>
    <property type="molecule type" value="Genomic_DNA"/>
</dbReference>
<gene>
    <name evidence="2" type="ORF">SAMN05661003_101178</name>
</gene>
<dbReference type="Gene3D" id="3.90.79.10">
    <property type="entry name" value="Nucleoside Triphosphate Pyrophosphohydrolase"/>
    <property type="match status" value="1"/>
</dbReference>
<dbReference type="AlphaFoldDB" id="A0A1G6X8Y6"/>
<dbReference type="PROSITE" id="PS51462">
    <property type="entry name" value="NUDIX"/>
    <property type="match status" value="1"/>
</dbReference>
<sequence length="155" mass="17549">MTGVSPTRPSELLTAVVTAFVRYRGRILLLRRSERVGSYRGCWAGVSGFVEEATAEAQVWRELNEETGLGPAQLHLVVAAPPLPVDDDALGRHWLVHPFLFELMRQTHLRTDWEHDGWRWVRPEELAALPTVPRLAQALQTCLELERQAMTEAQS</sequence>
<organism evidence="2 3">
    <name type="scientific">Desulfuromonas thiophila</name>
    <dbReference type="NCBI Taxonomy" id="57664"/>
    <lineage>
        <taxon>Bacteria</taxon>
        <taxon>Pseudomonadati</taxon>
        <taxon>Thermodesulfobacteriota</taxon>
        <taxon>Desulfuromonadia</taxon>
        <taxon>Desulfuromonadales</taxon>
        <taxon>Desulfuromonadaceae</taxon>
        <taxon>Desulfuromonas</taxon>
    </lineage>
</organism>